<keyword evidence="12 27" id="KW-1133">Transmembrane helix</keyword>
<keyword evidence="17" id="KW-0325">Glycoprotein</keyword>
<dbReference type="InterPro" id="IPR004837">
    <property type="entry name" value="NaCa_Exmemb"/>
</dbReference>
<evidence type="ECO:0000256" key="17">
    <source>
        <dbReference type="ARBA" id="ARBA00023180"/>
    </source>
</evidence>
<evidence type="ECO:0000256" key="23">
    <source>
        <dbReference type="ARBA" id="ARBA00076738"/>
    </source>
</evidence>
<comment type="catalytic activity">
    <reaction evidence="19">
        <text>Ca(2+)(in) + 3 Na(+)(out) = Ca(2+)(out) + 3 Na(+)(in)</text>
        <dbReference type="Rhea" id="RHEA:69955"/>
        <dbReference type="ChEBI" id="CHEBI:29101"/>
        <dbReference type="ChEBI" id="CHEBI:29108"/>
    </reaction>
</comment>
<keyword evidence="7" id="KW-0452">Lithium</keyword>
<feature type="transmembrane region" description="Helical" evidence="27">
    <location>
        <begin position="471"/>
        <end position="490"/>
    </location>
</feature>
<feature type="transmembrane region" description="Helical" evidence="27">
    <location>
        <begin position="641"/>
        <end position="663"/>
    </location>
</feature>
<evidence type="ECO:0000256" key="7">
    <source>
        <dbReference type="ARBA" id="ARBA00022671"/>
    </source>
</evidence>
<gene>
    <name evidence="29" type="ORF">MONAX_5E014825</name>
</gene>
<dbReference type="Proteomes" id="UP000335636">
    <property type="component" value="Unassembled WGS sequence"/>
</dbReference>
<dbReference type="Pfam" id="PF01699">
    <property type="entry name" value="Na_Ca_ex"/>
    <property type="match status" value="2"/>
</dbReference>
<keyword evidence="4" id="KW-0050">Antiport</keyword>
<evidence type="ECO:0000256" key="15">
    <source>
        <dbReference type="ARBA" id="ARBA00023128"/>
    </source>
</evidence>
<organism evidence="29 30">
    <name type="scientific">Marmota monax</name>
    <name type="common">Woodchuck</name>
    <dbReference type="NCBI Taxonomy" id="9995"/>
    <lineage>
        <taxon>Eukaryota</taxon>
        <taxon>Metazoa</taxon>
        <taxon>Chordata</taxon>
        <taxon>Craniata</taxon>
        <taxon>Vertebrata</taxon>
        <taxon>Euteleostomi</taxon>
        <taxon>Mammalia</taxon>
        <taxon>Eutheria</taxon>
        <taxon>Euarchontoglires</taxon>
        <taxon>Glires</taxon>
        <taxon>Rodentia</taxon>
        <taxon>Sciuromorpha</taxon>
        <taxon>Sciuridae</taxon>
        <taxon>Xerinae</taxon>
        <taxon>Marmotini</taxon>
        <taxon>Marmota</taxon>
    </lineage>
</organism>
<feature type="transmembrane region" description="Helical" evidence="27">
    <location>
        <begin position="250"/>
        <end position="277"/>
    </location>
</feature>
<dbReference type="GO" id="GO:0042803">
    <property type="term" value="F:protein homodimerization activity"/>
    <property type="evidence" value="ECO:0007669"/>
    <property type="project" value="UniProtKB-ARBA"/>
</dbReference>
<evidence type="ECO:0000256" key="1">
    <source>
        <dbReference type="ARBA" id="ARBA00004448"/>
    </source>
</evidence>
<comment type="catalytic activity">
    <reaction evidence="20">
        <text>3 Li(+)(out) + Ca(2+)(in) = 3 Li(+)(in) + Ca(2+)(out)</text>
        <dbReference type="Rhea" id="RHEA:72631"/>
        <dbReference type="ChEBI" id="CHEBI:29108"/>
        <dbReference type="ChEBI" id="CHEBI:49713"/>
    </reaction>
</comment>
<keyword evidence="14" id="KW-0406">Ion transport</keyword>
<dbReference type="GO" id="GO:0005743">
    <property type="term" value="C:mitochondrial inner membrane"/>
    <property type="evidence" value="ECO:0007669"/>
    <property type="project" value="UniProtKB-SubCell"/>
</dbReference>
<proteinExistence type="inferred from homology"/>
<dbReference type="PANTHER" id="PTHR12266:SF0">
    <property type="entry name" value="MITOCHONDRIAL SODIUM_CALCIUM EXCHANGER PROTEIN"/>
    <property type="match status" value="1"/>
</dbReference>
<dbReference type="FunFam" id="1.20.1420.30:FF:000025">
    <property type="entry name" value="sodium/potassium/calcium exchanger 6, mitochondrial isoform X3"/>
    <property type="match status" value="1"/>
</dbReference>
<evidence type="ECO:0000256" key="27">
    <source>
        <dbReference type="SAM" id="Phobius"/>
    </source>
</evidence>
<dbReference type="EMBL" id="CABDUW010000008">
    <property type="protein sequence ID" value="VTJ51746.1"/>
    <property type="molecule type" value="Genomic_DNA"/>
</dbReference>
<dbReference type="GO" id="GO:0099093">
    <property type="term" value="P:calcium export from the mitochondrion"/>
    <property type="evidence" value="ECO:0007669"/>
    <property type="project" value="TreeGrafter"/>
</dbReference>
<evidence type="ECO:0000256" key="25">
    <source>
        <dbReference type="ARBA" id="ARBA00081341"/>
    </source>
</evidence>
<evidence type="ECO:0000256" key="24">
    <source>
        <dbReference type="ARBA" id="ARBA00077141"/>
    </source>
</evidence>
<keyword evidence="9" id="KW-0732">Signal</keyword>
<name>A0A5E4A4C0_MARMO</name>
<evidence type="ECO:0000256" key="11">
    <source>
        <dbReference type="ARBA" id="ARBA00022837"/>
    </source>
</evidence>
<protein>
    <recommendedName>
        <fullName evidence="21">Mitochondrial sodium/calcium exchanger protein</fullName>
    </recommendedName>
    <alternativeName>
        <fullName evidence="25">Na(+)/K(+)/Ca(2+)-exchange protein 6</fullName>
    </alternativeName>
    <alternativeName>
        <fullName evidence="24">Sodium/calcium exchanger protein, mitochondrial</fullName>
    </alternativeName>
    <alternativeName>
        <fullName evidence="23">Sodium/potassium/calcium exchanger 6</fullName>
    </alternativeName>
    <alternativeName>
        <fullName evidence="26">Solute carrier family 24 member 6</fullName>
    </alternativeName>
    <alternativeName>
        <fullName evidence="22">Solute carrier family 8 member B1</fullName>
    </alternativeName>
</protein>
<feature type="transmembrane region" description="Helical" evidence="27">
    <location>
        <begin position="526"/>
        <end position="548"/>
    </location>
</feature>
<feature type="transmembrane region" description="Helical" evidence="27">
    <location>
        <begin position="609"/>
        <end position="629"/>
    </location>
</feature>
<feature type="transmembrane region" description="Helical" evidence="27">
    <location>
        <begin position="569"/>
        <end position="597"/>
    </location>
</feature>
<evidence type="ECO:0000256" key="2">
    <source>
        <dbReference type="ARBA" id="ARBA00005364"/>
    </source>
</evidence>
<evidence type="ECO:0000256" key="6">
    <source>
        <dbReference type="ARBA" id="ARBA00022606"/>
    </source>
</evidence>
<feature type="transmembrane region" description="Helical" evidence="27">
    <location>
        <begin position="289"/>
        <end position="306"/>
    </location>
</feature>
<keyword evidence="5" id="KW-0109">Calcium transport</keyword>
<feature type="transmembrane region" description="Helical" evidence="27">
    <location>
        <begin position="154"/>
        <end position="178"/>
    </location>
</feature>
<dbReference type="FunFam" id="1.20.1420.30:FF:000023">
    <property type="entry name" value="Mitochondrial sodium/calcium exchanger protein"/>
    <property type="match status" value="1"/>
</dbReference>
<evidence type="ECO:0000313" key="30">
    <source>
        <dbReference type="Proteomes" id="UP000335636"/>
    </source>
</evidence>
<evidence type="ECO:0000256" key="10">
    <source>
        <dbReference type="ARBA" id="ARBA00022792"/>
    </source>
</evidence>
<feature type="transmembrane region" description="Helical" evidence="27">
    <location>
        <begin position="312"/>
        <end position="334"/>
    </location>
</feature>
<keyword evidence="8 27" id="KW-0812">Transmembrane</keyword>
<dbReference type="PANTHER" id="PTHR12266">
    <property type="entry name" value="NA+/CA2+ K+ INDEPENDENT EXCHANGER"/>
    <property type="match status" value="1"/>
</dbReference>
<evidence type="ECO:0000256" key="18">
    <source>
        <dbReference type="ARBA" id="ARBA00023201"/>
    </source>
</evidence>
<evidence type="ECO:0000256" key="4">
    <source>
        <dbReference type="ARBA" id="ARBA00022449"/>
    </source>
</evidence>
<dbReference type="AlphaFoldDB" id="A0A5E4A4C0"/>
<evidence type="ECO:0000256" key="22">
    <source>
        <dbReference type="ARBA" id="ARBA00076357"/>
    </source>
</evidence>
<feature type="transmembrane region" description="Helical" evidence="27">
    <location>
        <begin position="225"/>
        <end position="244"/>
    </location>
</feature>
<keyword evidence="16 27" id="KW-0472">Membrane</keyword>
<evidence type="ECO:0000313" key="29">
    <source>
        <dbReference type="EMBL" id="VTJ51746.1"/>
    </source>
</evidence>
<dbReference type="InterPro" id="IPR051359">
    <property type="entry name" value="CaCA_antiporter"/>
</dbReference>
<dbReference type="Gene3D" id="1.20.1420.30">
    <property type="entry name" value="NCX, central ion-binding region"/>
    <property type="match status" value="2"/>
</dbReference>
<evidence type="ECO:0000256" key="16">
    <source>
        <dbReference type="ARBA" id="ARBA00023136"/>
    </source>
</evidence>
<comment type="similarity">
    <text evidence="2">Belongs to the Ca(2+):cation antiporter (CaCA) (TC 2.A.19) family. SLC24A subfamily.</text>
</comment>
<keyword evidence="6" id="KW-0716">Sensory transduction</keyword>
<evidence type="ECO:0000256" key="20">
    <source>
        <dbReference type="ARBA" id="ARBA00052338"/>
    </source>
</evidence>
<keyword evidence="11" id="KW-0106">Calcium</keyword>
<dbReference type="GO" id="GO:0005432">
    <property type="term" value="F:calcium:sodium antiporter activity"/>
    <property type="evidence" value="ECO:0007669"/>
    <property type="project" value="TreeGrafter"/>
</dbReference>
<evidence type="ECO:0000256" key="5">
    <source>
        <dbReference type="ARBA" id="ARBA00022568"/>
    </source>
</evidence>
<feature type="domain" description="Sodium/calcium exchanger membrane region" evidence="28">
    <location>
        <begin position="505"/>
        <end position="656"/>
    </location>
</feature>
<evidence type="ECO:0000256" key="12">
    <source>
        <dbReference type="ARBA" id="ARBA00022989"/>
    </source>
</evidence>
<feature type="domain" description="Sodium/calcium exchanger membrane region" evidence="28">
    <location>
        <begin position="163"/>
        <end position="328"/>
    </location>
</feature>
<accession>A0A5E4A4C0</accession>
<evidence type="ECO:0000256" key="8">
    <source>
        <dbReference type="ARBA" id="ARBA00022692"/>
    </source>
</evidence>
<feature type="transmembrane region" description="Helical" evidence="27">
    <location>
        <begin position="443"/>
        <end position="465"/>
    </location>
</feature>
<dbReference type="InterPro" id="IPR044880">
    <property type="entry name" value="NCX_ion-bd_dom_sf"/>
</dbReference>
<dbReference type="GO" id="GO:0006874">
    <property type="term" value="P:intracellular calcium ion homeostasis"/>
    <property type="evidence" value="ECO:0007669"/>
    <property type="project" value="TreeGrafter"/>
</dbReference>
<evidence type="ECO:0000256" key="9">
    <source>
        <dbReference type="ARBA" id="ARBA00022729"/>
    </source>
</evidence>
<evidence type="ECO:0000256" key="19">
    <source>
        <dbReference type="ARBA" id="ARBA00033667"/>
    </source>
</evidence>
<comment type="subcellular location">
    <subcellularLocation>
        <location evidence="1">Mitochondrion inner membrane</location>
        <topology evidence="1">Multi-pass membrane protein</topology>
    </subcellularLocation>
</comment>
<keyword evidence="13" id="KW-0915">Sodium</keyword>
<evidence type="ECO:0000256" key="14">
    <source>
        <dbReference type="ARBA" id="ARBA00023065"/>
    </source>
</evidence>
<sequence length="668" mass="72751">MCGCVRVFFRPGRCQVERLQLALESRRTAHLVSRLLEPLPLELTSYRQGSGARLRRCGVNGQQMAGSPGALRRLCVLLMAETVSGAWGPSTGTHISPPFPALAVNQTPMADCRNVCGLNASDRCDFVRATPDCRSGGGYLDYLEGIFCHFPPSLLPLAVTLYVFWLLYLFLILGVTAAKFFCPNLWAISSVLKLSHNVAVSLTAGPPLEGGKRGPGGPLTRSHGVTFLAFGNGAPDIFSALVAFSDPRTAGLAIGALFGAGVLVTTVVAGGIAILHPFLAASRPFLRDIAFYMAAVFLTFTALYLGRVTLAWALGYLGFYVFYVVTVILCTWIYRWQRRKSLVYSMPGTPETQSDSEEDPVSSNTNSYDYGDEFRPLFNQEESTARILVHALNPLDLRAWRSKSVSWRALKVLKLPVEFLLLLTVPVVDPDKDDRNWKRPLNCLHLVVSPLVLVLTLQSGAYGVYEIGGLFPVWAVVVIAGTAVASVTFFATSNEVPPRLHWLFAFLGFLTSALWINAAATEVVHILRSLGVVFRLSNTVLGLTLLAWGNSIGDAFSDLTLARQGYPRMAFSACFGGIIFNILVGVGLGCLLQIAWGHVPEVKLQPEGLLVWVLAGALGLSLAFSLLAVPLQCFRLRRTYGVCLLLFYLGFLAVALLTEFGVIHLNRT</sequence>
<reference evidence="29" key="1">
    <citation type="submission" date="2019-04" db="EMBL/GenBank/DDBJ databases">
        <authorList>
            <person name="Alioto T."/>
            <person name="Alioto T."/>
        </authorList>
    </citation>
    <scope>NUCLEOTIDE SEQUENCE [LARGE SCALE GENOMIC DNA]</scope>
</reference>
<evidence type="ECO:0000256" key="21">
    <source>
        <dbReference type="ARBA" id="ARBA00073621"/>
    </source>
</evidence>
<evidence type="ECO:0000256" key="13">
    <source>
        <dbReference type="ARBA" id="ARBA00023053"/>
    </source>
</evidence>
<comment type="caution">
    <text evidence="29">The sequence shown here is derived from an EMBL/GenBank/DDBJ whole genome shotgun (WGS) entry which is preliminary data.</text>
</comment>
<keyword evidence="30" id="KW-1185">Reference proteome</keyword>
<evidence type="ECO:0000259" key="28">
    <source>
        <dbReference type="Pfam" id="PF01699"/>
    </source>
</evidence>
<feature type="transmembrane region" description="Helical" evidence="27">
    <location>
        <begin position="502"/>
        <end position="520"/>
    </location>
</feature>
<keyword evidence="3" id="KW-0813">Transport</keyword>
<evidence type="ECO:0000256" key="3">
    <source>
        <dbReference type="ARBA" id="ARBA00022448"/>
    </source>
</evidence>
<keyword evidence="18" id="KW-0739">Sodium transport</keyword>
<keyword evidence="15" id="KW-0496">Mitochondrion</keyword>
<keyword evidence="10" id="KW-0999">Mitochondrion inner membrane</keyword>
<evidence type="ECO:0000256" key="26">
    <source>
        <dbReference type="ARBA" id="ARBA00082808"/>
    </source>
</evidence>